<reference evidence="3 4" key="1">
    <citation type="submission" date="2015-09" db="EMBL/GenBank/DDBJ databases">
        <title>Identification and resolution of microdiversity through metagenomic sequencing of parallel consortia.</title>
        <authorList>
            <person name="Nelson W.C."/>
            <person name="Romine M.F."/>
            <person name="Lindemann S.R."/>
        </authorList>
    </citation>
    <scope>NUCLEOTIDE SEQUENCE [LARGE SCALE GENOMIC DNA]</scope>
    <source>
        <strain evidence="3">Ana</strain>
    </source>
</reference>
<dbReference type="InterPro" id="IPR050248">
    <property type="entry name" value="Polysacc_deacetylase_ArnD"/>
</dbReference>
<keyword evidence="3" id="KW-0858">Xylan degradation</keyword>
<accession>A0A0P7ZIN9</accession>
<dbReference type="InterPro" id="IPR011330">
    <property type="entry name" value="Glyco_hydro/deAcase_b/a-brl"/>
</dbReference>
<dbReference type="AlphaFoldDB" id="A0A0P7ZIN9"/>
<keyword evidence="1" id="KW-0472">Membrane</keyword>
<evidence type="ECO:0000259" key="2">
    <source>
        <dbReference type="PROSITE" id="PS51677"/>
    </source>
</evidence>
<dbReference type="GO" id="GO:0016798">
    <property type="term" value="F:hydrolase activity, acting on glycosyl bonds"/>
    <property type="evidence" value="ECO:0007669"/>
    <property type="project" value="UniProtKB-KW"/>
</dbReference>
<feature type="transmembrane region" description="Helical" evidence="1">
    <location>
        <begin position="20"/>
        <end position="41"/>
    </location>
</feature>
<comment type="caution">
    <text evidence="3">The sequence shown here is derived from an EMBL/GenBank/DDBJ whole genome shotgun (WGS) entry which is preliminary data.</text>
</comment>
<evidence type="ECO:0000313" key="4">
    <source>
        <dbReference type="Proteomes" id="UP000050465"/>
    </source>
</evidence>
<dbReference type="EMBL" id="LJZR01000019">
    <property type="protein sequence ID" value="KPQ34501.1"/>
    <property type="molecule type" value="Genomic_DNA"/>
</dbReference>
<keyword evidence="3" id="KW-0378">Hydrolase</keyword>
<dbReference type="STRING" id="1666911.HLUCCA11_14475"/>
<dbReference type="CDD" id="cd10958">
    <property type="entry name" value="CE4_NodB_like_2"/>
    <property type="match status" value="1"/>
</dbReference>
<dbReference type="PANTHER" id="PTHR10587:SF137">
    <property type="entry name" value="4-DEOXY-4-FORMAMIDO-L-ARABINOSE-PHOSPHOUNDECAPRENOL DEFORMYLASE ARND-RELATED"/>
    <property type="match status" value="1"/>
</dbReference>
<keyword evidence="3" id="KW-0624">Polysaccharide degradation</keyword>
<keyword evidence="1" id="KW-1133">Transmembrane helix</keyword>
<evidence type="ECO:0000256" key="1">
    <source>
        <dbReference type="SAM" id="Phobius"/>
    </source>
</evidence>
<dbReference type="PROSITE" id="PS51677">
    <property type="entry name" value="NODB"/>
    <property type="match status" value="1"/>
</dbReference>
<gene>
    <name evidence="3" type="ORF">HLUCCA11_14475</name>
</gene>
<keyword evidence="3" id="KW-0119">Carbohydrate metabolism</keyword>
<dbReference type="SUPFAM" id="SSF88713">
    <property type="entry name" value="Glycoside hydrolase/deacetylase"/>
    <property type="match status" value="1"/>
</dbReference>
<dbReference type="GO" id="GO:0045493">
    <property type="term" value="P:xylan catabolic process"/>
    <property type="evidence" value="ECO:0007669"/>
    <property type="project" value="UniProtKB-KW"/>
</dbReference>
<sequence length="282" mass="30746">MAFMTAFIRAFRQTTKRSRYGLAAGLGLFIGLLIVSGVAVLTQPRWLFSVATRIMPGALYSVTLPEDAPPTIALTIDDGPSSATADILAVLARYDAKATFFNISDRLPGHEETIIQSLAAGHELGNHLTADEPSIRLSPVDFERSLLTAQAVWTPYLHQTAPKHPSQPATLRWLRPGMGFYNSAMVNTAKRHGYQLVLGSVFPYDTHVPSVQFANAFILRNVNPGDIIVLHDGEALDPPQQISRGQRTVITLEKILPVLKARGYKITTVSELLSAAEASLSF</sequence>
<dbReference type="GO" id="GO:0016810">
    <property type="term" value="F:hydrolase activity, acting on carbon-nitrogen (but not peptide) bonds"/>
    <property type="evidence" value="ECO:0007669"/>
    <property type="project" value="InterPro"/>
</dbReference>
<feature type="domain" description="NodB homology" evidence="2">
    <location>
        <begin position="70"/>
        <end position="267"/>
    </location>
</feature>
<protein>
    <submittedName>
        <fullName evidence="3">Putative xylanase/chitin deacetylase</fullName>
    </submittedName>
</protein>
<evidence type="ECO:0000313" key="3">
    <source>
        <dbReference type="EMBL" id="KPQ34501.1"/>
    </source>
</evidence>
<dbReference type="InterPro" id="IPR002509">
    <property type="entry name" value="NODB_dom"/>
</dbReference>
<name>A0A0P7ZIN9_9CYAN</name>
<dbReference type="Pfam" id="PF01522">
    <property type="entry name" value="Polysacc_deac_1"/>
    <property type="match status" value="1"/>
</dbReference>
<keyword evidence="1" id="KW-0812">Transmembrane</keyword>
<keyword evidence="3" id="KW-0326">Glycosidase</keyword>
<dbReference type="PANTHER" id="PTHR10587">
    <property type="entry name" value="GLYCOSYL TRANSFERASE-RELATED"/>
    <property type="match status" value="1"/>
</dbReference>
<dbReference type="Gene3D" id="3.20.20.370">
    <property type="entry name" value="Glycoside hydrolase/deacetylase"/>
    <property type="match status" value="1"/>
</dbReference>
<dbReference type="Proteomes" id="UP000050465">
    <property type="component" value="Unassembled WGS sequence"/>
</dbReference>
<organism evidence="3 4">
    <name type="scientific">Phormidesmis priestleyi Ana</name>
    <dbReference type="NCBI Taxonomy" id="1666911"/>
    <lineage>
        <taxon>Bacteria</taxon>
        <taxon>Bacillati</taxon>
        <taxon>Cyanobacteriota</taxon>
        <taxon>Cyanophyceae</taxon>
        <taxon>Leptolyngbyales</taxon>
        <taxon>Leptolyngbyaceae</taxon>
        <taxon>Phormidesmis</taxon>
    </lineage>
</organism>
<proteinExistence type="predicted"/>